<gene>
    <name evidence="1" type="ORF">JK636_17160</name>
</gene>
<organism evidence="1 2">
    <name type="scientific">Clostridium rhizosphaerae</name>
    <dbReference type="NCBI Taxonomy" id="2803861"/>
    <lineage>
        <taxon>Bacteria</taxon>
        <taxon>Bacillati</taxon>
        <taxon>Bacillota</taxon>
        <taxon>Clostridia</taxon>
        <taxon>Eubacteriales</taxon>
        <taxon>Clostridiaceae</taxon>
        <taxon>Clostridium</taxon>
    </lineage>
</organism>
<dbReference type="EMBL" id="JAESWC010000014">
    <property type="protein sequence ID" value="MBL4937453.1"/>
    <property type="molecule type" value="Genomic_DNA"/>
</dbReference>
<sequence length="53" mass="6224">MYNLERLADKIDIVRCEMELAITKADKLTSNDVILISKKLDKLLNEYDKVRLK</sequence>
<keyword evidence="2" id="KW-1185">Reference proteome</keyword>
<dbReference type="SUPFAM" id="SSF140500">
    <property type="entry name" value="BAS1536-like"/>
    <property type="match status" value="1"/>
</dbReference>
<evidence type="ECO:0000313" key="1">
    <source>
        <dbReference type="EMBL" id="MBL4937453.1"/>
    </source>
</evidence>
<dbReference type="RefSeq" id="WP_202750203.1">
    <property type="nucleotide sequence ID" value="NZ_JAESWC010000014.1"/>
</dbReference>
<dbReference type="Proteomes" id="UP000632377">
    <property type="component" value="Unassembled WGS sequence"/>
</dbReference>
<evidence type="ECO:0000313" key="2">
    <source>
        <dbReference type="Proteomes" id="UP000632377"/>
    </source>
</evidence>
<comment type="caution">
    <text evidence="1">The sequence shown here is derived from an EMBL/GenBank/DDBJ whole genome shotgun (WGS) entry which is preliminary data.</text>
</comment>
<dbReference type="Gene3D" id="4.10.280.10">
    <property type="entry name" value="Helix-loop-helix DNA-binding domain"/>
    <property type="match status" value="1"/>
</dbReference>
<accession>A0ABS1TDK2</accession>
<dbReference type="InterPro" id="IPR036638">
    <property type="entry name" value="HLH_DNA-bd_sf"/>
</dbReference>
<protein>
    <submittedName>
        <fullName evidence="1">Spo0E family sporulation regulatory protein-aspartic acid phosphatase</fullName>
    </submittedName>
</protein>
<dbReference type="InterPro" id="IPR018540">
    <property type="entry name" value="Spo0E-like"/>
</dbReference>
<proteinExistence type="predicted"/>
<reference evidence="1 2" key="1">
    <citation type="submission" date="2021-01" db="EMBL/GenBank/DDBJ databases">
        <title>Genome public.</title>
        <authorList>
            <person name="Liu C."/>
            <person name="Sun Q."/>
        </authorList>
    </citation>
    <scope>NUCLEOTIDE SEQUENCE [LARGE SCALE GENOMIC DNA]</scope>
    <source>
        <strain evidence="1 2">YIM B02515</strain>
    </source>
</reference>
<dbReference type="InterPro" id="IPR037208">
    <property type="entry name" value="Spo0E-like_sf"/>
</dbReference>
<dbReference type="Pfam" id="PF09388">
    <property type="entry name" value="SpoOE-like"/>
    <property type="match status" value="1"/>
</dbReference>
<name>A0ABS1TDK2_9CLOT</name>